<evidence type="ECO:0000256" key="1">
    <source>
        <dbReference type="SAM" id="MobiDB-lite"/>
    </source>
</evidence>
<dbReference type="AlphaFoldDB" id="A0A6A3MQW4"/>
<proteinExistence type="predicted"/>
<protein>
    <submittedName>
        <fullName evidence="3">Uncharacterized protein</fullName>
    </submittedName>
</protein>
<name>A0A6A3MQW4_9STRA</name>
<keyword evidence="2" id="KW-0812">Transmembrane</keyword>
<feature type="compositionally biased region" description="Basic and acidic residues" evidence="1">
    <location>
        <begin position="1"/>
        <end position="12"/>
    </location>
</feature>
<accession>A0A6A3MQW4</accession>
<keyword evidence="2" id="KW-0472">Membrane</keyword>
<dbReference type="EMBL" id="QXFU01000421">
    <property type="protein sequence ID" value="KAE9033964.1"/>
    <property type="molecule type" value="Genomic_DNA"/>
</dbReference>
<evidence type="ECO:0000313" key="3">
    <source>
        <dbReference type="EMBL" id="KAE9033964.1"/>
    </source>
</evidence>
<feature type="region of interest" description="Disordered" evidence="1">
    <location>
        <begin position="1"/>
        <end position="25"/>
    </location>
</feature>
<feature type="transmembrane region" description="Helical" evidence="2">
    <location>
        <begin position="35"/>
        <end position="54"/>
    </location>
</feature>
<evidence type="ECO:0000256" key="2">
    <source>
        <dbReference type="SAM" id="Phobius"/>
    </source>
</evidence>
<gene>
    <name evidence="3" type="ORF">PR002_g8380</name>
</gene>
<dbReference type="Proteomes" id="UP000435112">
    <property type="component" value="Unassembled WGS sequence"/>
</dbReference>
<keyword evidence="2" id="KW-1133">Transmembrane helix</keyword>
<reference evidence="3 4" key="1">
    <citation type="submission" date="2018-09" db="EMBL/GenBank/DDBJ databases">
        <title>Genomic investigation of the strawberry pathogen Phytophthora fragariae indicates pathogenicity is determined by transcriptional variation in three key races.</title>
        <authorList>
            <person name="Adams T.M."/>
            <person name="Armitage A.D."/>
            <person name="Sobczyk M.K."/>
            <person name="Bates H.J."/>
            <person name="Dunwell J.M."/>
            <person name="Nellist C.F."/>
            <person name="Harrison R.J."/>
        </authorList>
    </citation>
    <scope>NUCLEOTIDE SEQUENCE [LARGE SCALE GENOMIC DNA]</scope>
    <source>
        <strain evidence="3 4">SCRP324</strain>
    </source>
</reference>
<organism evidence="3 4">
    <name type="scientific">Phytophthora rubi</name>
    <dbReference type="NCBI Taxonomy" id="129364"/>
    <lineage>
        <taxon>Eukaryota</taxon>
        <taxon>Sar</taxon>
        <taxon>Stramenopiles</taxon>
        <taxon>Oomycota</taxon>
        <taxon>Peronosporomycetes</taxon>
        <taxon>Peronosporales</taxon>
        <taxon>Peronosporaceae</taxon>
        <taxon>Phytophthora</taxon>
    </lineage>
</organism>
<evidence type="ECO:0000313" key="4">
    <source>
        <dbReference type="Proteomes" id="UP000435112"/>
    </source>
</evidence>
<sequence length="77" mass="8403">MQRSLRQIDRCRSNACHSPHSPHSAAQKQCLKTPLGVITVACLLGAGAVVFGFFSSCIKPHPLPQTLNGVYSRRIDE</sequence>
<comment type="caution">
    <text evidence="3">The sequence shown here is derived from an EMBL/GenBank/DDBJ whole genome shotgun (WGS) entry which is preliminary data.</text>
</comment>